<evidence type="ECO:0000313" key="3">
    <source>
        <dbReference type="Proteomes" id="UP000308196"/>
    </source>
</evidence>
<reference evidence="2 3" key="1">
    <citation type="submission" date="2019-05" db="EMBL/GenBank/DDBJ databases">
        <authorList>
            <consortium name="Pathogen Informatics"/>
        </authorList>
    </citation>
    <scope>NUCLEOTIDE SEQUENCE [LARGE SCALE GENOMIC DNA]</scope>
    <source>
        <strain evidence="2 3">NCTC11429</strain>
    </source>
</reference>
<feature type="compositionally biased region" description="Basic and acidic residues" evidence="1">
    <location>
        <begin position="164"/>
        <end position="180"/>
    </location>
</feature>
<dbReference type="Proteomes" id="UP000308196">
    <property type="component" value="Chromosome"/>
</dbReference>
<dbReference type="RefSeq" id="WP_028070519.1">
    <property type="nucleotide sequence ID" value="NZ_LR590484.1"/>
</dbReference>
<feature type="region of interest" description="Disordered" evidence="1">
    <location>
        <begin position="161"/>
        <end position="180"/>
    </location>
</feature>
<accession>A0A4U9V6D9</accession>
<dbReference type="EMBL" id="LR590484">
    <property type="protein sequence ID" value="VTR41257.1"/>
    <property type="molecule type" value="Genomic_DNA"/>
</dbReference>
<dbReference type="InterPro" id="IPR046732">
    <property type="entry name" value="DUF6624"/>
</dbReference>
<evidence type="ECO:0000256" key="1">
    <source>
        <dbReference type="SAM" id="MobiDB-lite"/>
    </source>
</evidence>
<dbReference type="STRING" id="1123265.GCA_000686625_03815"/>
<name>A0A4U9V6D9_9SPHI</name>
<dbReference type="GeneID" id="78463198"/>
<organism evidence="2 3">
    <name type="scientific">Sphingobacterium thalpophilum</name>
    <dbReference type="NCBI Taxonomy" id="259"/>
    <lineage>
        <taxon>Bacteria</taxon>
        <taxon>Pseudomonadati</taxon>
        <taxon>Bacteroidota</taxon>
        <taxon>Sphingobacteriia</taxon>
        <taxon>Sphingobacteriales</taxon>
        <taxon>Sphingobacteriaceae</taxon>
        <taxon>Sphingobacterium</taxon>
    </lineage>
</organism>
<gene>
    <name evidence="2" type="ORF">NCTC11429_02487</name>
</gene>
<protein>
    <submittedName>
        <fullName evidence="2">Uncharacterized protein</fullName>
    </submittedName>
</protein>
<sequence>MDYRSIAKKIIELKDADLALRSELVQRGQLSDGYNAQMQQLHNHNATELNNIVEIIGYPTIDKVGQEASEAAWLVIQHSIEKPEFMRKCLKLLETAVEENKAESKNLAYLTDRILVFEGKLQLYGTQFDWDEKGDLSPNPFDSLVKVNKRRKSIGLNTLEEQTESIRERAKNERQLPPPDFEKRKLEVEEWERKVGWR</sequence>
<dbReference type="KEGG" id="stha:NCTC11429_02487"/>
<dbReference type="Pfam" id="PF20329">
    <property type="entry name" value="DUF6624"/>
    <property type="match status" value="1"/>
</dbReference>
<proteinExistence type="predicted"/>
<evidence type="ECO:0000313" key="2">
    <source>
        <dbReference type="EMBL" id="VTR41257.1"/>
    </source>
</evidence>
<dbReference type="AlphaFoldDB" id="A0A4U9V6D9"/>